<dbReference type="Pfam" id="PF17908">
    <property type="entry name" value="APAF1_C"/>
    <property type="match status" value="1"/>
</dbReference>
<dbReference type="SUPFAM" id="SSF52540">
    <property type="entry name" value="P-loop containing nucleoside triphosphate hydrolases"/>
    <property type="match status" value="1"/>
</dbReference>
<accession>A0A1I5CWE6</accession>
<feature type="repeat" description="WD" evidence="3">
    <location>
        <begin position="780"/>
        <end position="821"/>
    </location>
</feature>
<feature type="repeat" description="WD" evidence="3">
    <location>
        <begin position="867"/>
        <end position="908"/>
    </location>
</feature>
<evidence type="ECO:0000256" key="1">
    <source>
        <dbReference type="ARBA" id="ARBA00022574"/>
    </source>
</evidence>
<feature type="repeat" description="WD" evidence="3">
    <location>
        <begin position="1396"/>
        <end position="1437"/>
    </location>
</feature>
<dbReference type="InterPro" id="IPR009003">
    <property type="entry name" value="Peptidase_S1_PA"/>
</dbReference>
<dbReference type="CDD" id="cd00200">
    <property type="entry name" value="WD40"/>
    <property type="match status" value="2"/>
</dbReference>
<dbReference type="PANTHER" id="PTHR22847:SF637">
    <property type="entry name" value="WD REPEAT DOMAIN 5B"/>
    <property type="match status" value="1"/>
</dbReference>
<dbReference type="InterPro" id="IPR020472">
    <property type="entry name" value="WD40_PAC1"/>
</dbReference>
<keyword evidence="1 3" id="KW-0853">WD repeat</keyword>
<dbReference type="PROSITE" id="PS00678">
    <property type="entry name" value="WD_REPEATS_1"/>
    <property type="match status" value="9"/>
</dbReference>
<dbReference type="EMBL" id="FOVJ01000004">
    <property type="protein sequence ID" value="SFN91247.1"/>
    <property type="molecule type" value="Genomic_DNA"/>
</dbReference>
<feature type="repeat" description="WD" evidence="3">
    <location>
        <begin position="1314"/>
        <end position="1343"/>
    </location>
</feature>
<dbReference type="Pfam" id="PF00400">
    <property type="entry name" value="WD40"/>
    <property type="match status" value="12"/>
</dbReference>
<feature type="repeat" description="WD" evidence="3">
    <location>
        <begin position="1093"/>
        <end position="1134"/>
    </location>
</feature>
<dbReference type="Gene3D" id="2.40.10.10">
    <property type="entry name" value="Trypsin-like serine proteases"/>
    <property type="match status" value="1"/>
</dbReference>
<evidence type="ECO:0000313" key="6">
    <source>
        <dbReference type="EMBL" id="SFN91247.1"/>
    </source>
</evidence>
<protein>
    <submittedName>
        <fullName evidence="6">WD40 repeat</fullName>
    </submittedName>
</protein>
<evidence type="ECO:0000256" key="2">
    <source>
        <dbReference type="ARBA" id="ARBA00022737"/>
    </source>
</evidence>
<feature type="repeat" description="WD" evidence="3">
    <location>
        <begin position="1061"/>
        <end position="1090"/>
    </location>
</feature>
<name>A0A1I5CWE6_9PROT</name>
<dbReference type="SUPFAM" id="SSF50998">
    <property type="entry name" value="Quinoprotein alcohol dehydrogenase-like"/>
    <property type="match status" value="1"/>
</dbReference>
<dbReference type="InterPro" id="IPR001680">
    <property type="entry name" value="WD40_rpt"/>
</dbReference>
<dbReference type="Gene3D" id="3.40.50.300">
    <property type="entry name" value="P-loop containing nucleotide triphosphate hydrolases"/>
    <property type="match status" value="1"/>
</dbReference>
<gene>
    <name evidence="6" type="ORF">SAMN05216386_2171</name>
</gene>
<dbReference type="InterPro" id="IPR011047">
    <property type="entry name" value="Quinoprotein_ADH-like_sf"/>
</dbReference>
<feature type="repeat" description="WD" evidence="3">
    <location>
        <begin position="1265"/>
        <end position="1306"/>
    </location>
</feature>
<dbReference type="InterPro" id="IPR015943">
    <property type="entry name" value="WD40/YVTN_repeat-like_dom_sf"/>
</dbReference>
<dbReference type="Gene3D" id="2.130.10.10">
    <property type="entry name" value="YVTN repeat-like/Quinoprotein amine dehydrogenase"/>
    <property type="match status" value="5"/>
</dbReference>
<feature type="repeat" description="WD" evidence="3">
    <location>
        <begin position="1136"/>
        <end position="1177"/>
    </location>
</feature>
<feature type="repeat" description="WD" evidence="3">
    <location>
        <begin position="996"/>
        <end position="1037"/>
    </location>
</feature>
<sequence>MKASTKAAIARVEAGPLASRSIGTAFLISERYLLTALHVVGDRKSLHSSGSSFFEPIKLFFGGSNESVNAHVVEGCWNTNADWALLEIAEAPLDARPILLATLTDGVTPKFNSFGYPIEHGSLSVKGEVRDVAANYYDAQVLQLFCEELGAGGSPLNGLSGSPCLVGDFAVGVVRAHPVKKEVIGAAQSITVKNGVLYACPLPEIISLCNQRISSLTILAPRELSPEALRLIVHGEERPARCPTPQDFETYLADKRKGFVGRKRLFERVNAWTKKGPGHALLVIGDPGFGKSAIVAEMIERRQAMEIVAWFCCRWDYQDQLSPRVFVEAIAASLAENLPSYAEILATSELQTLLEKAQTGTQVGPRTLFEQLVLGPLGRLPKPPASPQLIVVDALDESLAVPQGIVDLLAGTLHQWPKWLRIVATSRDHPEVLESLHGMQAEILKANNADNKDDLSDYVIGRLQLPTTGGERVTDNSRYRFVMEVAQGNFLIGKLLIDEIDAGYLDQEELDNIKLRRDTSLVPLGLQLFYQRSFDRLFPEEQDFLSARMVLALTMAALEPLDLPTLQVASGVENAKLGAILRKLASFLPLRSDKHFAFFHKSVHDWLDVRMVDAKYGDPIAKRFAIDIQVGQQLLVHWAQHIFEADYSKTPRYVLRHLPAHLIELGDTNRLRAVLFDFNWLSIKLDQLGIQAILEDFERLPLSLAKQQSLQLLQRSLQMTAHILARSPKQLASQLLGRVRQEMGPEFVSLLNAARRWRGGVWLLPIRVDMQPPGALLRIMEGHEGGVAALAFSSNSKRIVSGSDDGTLRLWDAANGQCIGSSTYQEWYTSVVRVAFSLDGTRILSESAYGTPLLWDAASCQPIGYRMKRHELFVKTAAFSPDGTRIVSRELGETLRLWDATNGEPIGGPLEGHEMEVLSVAFSPDGKRLVSGCHDGTMCLWNTTTGQPIGVLVEGHKDAVYSIAFSPDGKRIVSGSRDRTLRLWDASSCQPIGSLLEGHGDSVTNVAYSPDGKRIVSGSLDGTMYLWDATTGQPISALPWDATTGPPISAFLGRTRSWFGFSPDSTRIVSQNDDGTLRWWDAASGQCIVTTYLEWHEVKATCIDFSPDGKRIVSGSNDGTLRLWDATSGQPISRPMEGHRDVVRAVAFSPEGKHVLSGSDDGTLRLWDTASNSCISNLLEGHRDWVRSVAFSPDGKRIVSGSDDGTLRLWDATNSEPIGGPLEGHEMEVWSVAFSPDAKRIVSGSRNPALWLWDATTGQPIGTPLEGHDGTVTSVAFSRDGKRIISGSYDGTVWRWDAATGQPINTPLEGYEGNSVPSVAFSPDGTRVVLGSDHGIVQLWDISGQWIDNSTCQEWHEGRVKSVAFSPDGMCVVSGSEDGTLRLWDATSGQPIGAPLEGHKDWVLSVAFSSDGAHIVSGSNDRTIRLWEVKSGHELTQIELESIVTSVAWHGEMVAAGGANGAVYIFRVVGPDDSLEL</sequence>
<feature type="domain" description="Nephrocystin 3-like N-terminal" evidence="5">
    <location>
        <begin position="268"/>
        <end position="427"/>
    </location>
</feature>
<dbReference type="InterPro" id="IPR041452">
    <property type="entry name" value="APAF1_C"/>
</dbReference>
<dbReference type="InterPro" id="IPR019775">
    <property type="entry name" value="WD40_repeat_CS"/>
</dbReference>
<organism evidence="6 7">
    <name type="scientific">Nitrosospira briensis</name>
    <dbReference type="NCBI Taxonomy" id="35799"/>
    <lineage>
        <taxon>Bacteria</taxon>
        <taxon>Pseudomonadati</taxon>
        <taxon>Pseudomonadota</taxon>
        <taxon>Betaproteobacteria</taxon>
        <taxon>Nitrosomonadales</taxon>
        <taxon>Nitrosomonadaceae</taxon>
        <taxon>Nitrosospira</taxon>
    </lineage>
</organism>
<dbReference type="Pfam" id="PF24883">
    <property type="entry name" value="NPHP3_N"/>
    <property type="match status" value="1"/>
</dbReference>
<dbReference type="SUPFAM" id="SSF50494">
    <property type="entry name" value="Trypsin-like serine proteases"/>
    <property type="match status" value="1"/>
</dbReference>
<evidence type="ECO:0000259" key="5">
    <source>
        <dbReference type="Pfam" id="PF24883"/>
    </source>
</evidence>
<dbReference type="RefSeq" id="WP_074797275.1">
    <property type="nucleotide sequence ID" value="NZ_FOVJ01000004.1"/>
</dbReference>
<dbReference type="InterPro" id="IPR056884">
    <property type="entry name" value="NPHP3-like_N"/>
</dbReference>
<feature type="repeat" description="WD" evidence="3">
    <location>
        <begin position="1179"/>
        <end position="1220"/>
    </location>
</feature>
<dbReference type="PANTHER" id="PTHR22847">
    <property type="entry name" value="WD40 REPEAT PROTEIN"/>
    <property type="match status" value="1"/>
</dbReference>
<dbReference type="PROSITE" id="PS50294">
    <property type="entry name" value="WD_REPEATS_REGION"/>
    <property type="match status" value="12"/>
</dbReference>
<dbReference type="InterPro" id="IPR036322">
    <property type="entry name" value="WD40_repeat_dom_sf"/>
</dbReference>
<dbReference type="InterPro" id="IPR043504">
    <property type="entry name" value="Peptidase_S1_PA_chymotrypsin"/>
</dbReference>
<feature type="repeat" description="WD" evidence="3">
    <location>
        <begin position="1222"/>
        <end position="1263"/>
    </location>
</feature>
<dbReference type="SMART" id="SM00320">
    <property type="entry name" value="WD40"/>
    <property type="match status" value="16"/>
</dbReference>
<feature type="repeat" description="WD" evidence="3">
    <location>
        <begin position="1353"/>
        <end position="1394"/>
    </location>
</feature>
<evidence type="ECO:0000259" key="4">
    <source>
        <dbReference type="Pfam" id="PF17908"/>
    </source>
</evidence>
<dbReference type="Proteomes" id="UP000183107">
    <property type="component" value="Unassembled WGS sequence"/>
</dbReference>
<dbReference type="Gene3D" id="1.25.40.370">
    <property type="match status" value="1"/>
</dbReference>
<dbReference type="SUPFAM" id="SSF50978">
    <property type="entry name" value="WD40 repeat-like"/>
    <property type="match status" value="2"/>
</dbReference>
<keyword evidence="7" id="KW-1185">Reference proteome</keyword>
<dbReference type="InterPro" id="IPR027417">
    <property type="entry name" value="P-loop_NTPase"/>
</dbReference>
<reference evidence="7" key="1">
    <citation type="submission" date="2016-10" db="EMBL/GenBank/DDBJ databases">
        <authorList>
            <person name="Varghese N."/>
        </authorList>
    </citation>
    <scope>NUCLEOTIDE SEQUENCE [LARGE SCALE GENOMIC DNA]</scope>
    <source>
        <strain evidence="7">Nsp8</strain>
    </source>
</reference>
<dbReference type="PRINTS" id="PR00320">
    <property type="entry name" value="GPROTEINBRPT"/>
</dbReference>
<feature type="domain" description="APAF-1 helical" evidence="4">
    <location>
        <begin position="634"/>
        <end position="729"/>
    </location>
</feature>
<evidence type="ECO:0000256" key="3">
    <source>
        <dbReference type="PROSITE-ProRule" id="PRU00221"/>
    </source>
</evidence>
<evidence type="ECO:0000313" key="7">
    <source>
        <dbReference type="Proteomes" id="UP000183107"/>
    </source>
</evidence>
<dbReference type="PROSITE" id="PS50082">
    <property type="entry name" value="WD_REPEATS_2"/>
    <property type="match status" value="14"/>
</dbReference>
<keyword evidence="2" id="KW-0677">Repeat</keyword>
<feature type="repeat" description="WD" evidence="3">
    <location>
        <begin position="910"/>
        <end position="951"/>
    </location>
</feature>
<proteinExistence type="predicted"/>
<feature type="repeat" description="WD" evidence="3">
    <location>
        <begin position="953"/>
        <end position="994"/>
    </location>
</feature>